<evidence type="ECO:0000313" key="1">
    <source>
        <dbReference type="EMBL" id="MDN3725258.1"/>
    </source>
</evidence>
<dbReference type="EMBL" id="JAUGQQ010000011">
    <property type="protein sequence ID" value="MDN3725258.1"/>
    <property type="molecule type" value="Genomic_DNA"/>
</dbReference>
<dbReference type="Proteomes" id="UP001244787">
    <property type="component" value="Unassembled WGS sequence"/>
</dbReference>
<protein>
    <submittedName>
        <fullName evidence="1">Uncharacterized protein</fullName>
    </submittedName>
</protein>
<reference evidence="1 2" key="1">
    <citation type="submission" date="2023-06" db="EMBL/GenBank/DDBJ databases">
        <authorList>
            <person name="Ye Y.-Q."/>
            <person name="Du Z.-J."/>
        </authorList>
    </citation>
    <scope>NUCLEOTIDE SEQUENCE [LARGE SCALE GENOMIC DNA]</scope>
    <source>
        <strain evidence="1 2">SDUM287046</strain>
    </source>
</reference>
<comment type="caution">
    <text evidence="1">The sequence shown here is derived from an EMBL/GenBank/DDBJ whole genome shotgun (WGS) entry which is preliminary data.</text>
</comment>
<evidence type="ECO:0000313" key="2">
    <source>
        <dbReference type="Proteomes" id="UP001244787"/>
    </source>
</evidence>
<name>A0ABT8DPT5_9FLAO</name>
<keyword evidence="2" id="KW-1185">Reference proteome</keyword>
<proteinExistence type="predicted"/>
<sequence>MSQSVFYIPSEFVVAGIQDAISITIDDYTNQLLYLAKNRRSKPLENPEAFENIIKKRFQLDKTVSYLIKQKNILDDRSFSYLLEKYMDQINLACYGSKVLYDNVKERFPNEPLMVYNTFLVQQNTIQEHRNELISRLDIANNQLSSLDDVLQMSLMQNPAFKELLSLQEKELQPIALQTHPTNGVALISDEEAQHFLLETVFSIPLDEI</sequence>
<dbReference type="RefSeq" id="WP_290255347.1">
    <property type="nucleotide sequence ID" value="NZ_JAUGQQ010000011.1"/>
</dbReference>
<gene>
    <name evidence="1" type="ORF">QRD02_12790</name>
</gene>
<organism evidence="1 2">
    <name type="scientific">Aequorivita aurantiaca</name>
    <dbReference type="NCBI Taxonomy" id="3053356"/>
    <lineage>
        <taxon>Bacteria</taxon>
        <taxon>Pseudomonadati</taxon>
        <taxon>Bacteroidota</taxon>
        <taxon>Flavobacteriia</taxon>
        <taxon>Flavobacteriales</taxon>
        <taxon>Flavobacteriaceae</taxon>
        <taxon>Aequorivita</taxon>
    </lineage>
</organism>
<accession>A0ABT8DPT5</accession>